<gene>
    <name evidence="1" type="ORF">Taro_030379</name>
</gene>
<dbReference type="PANTHER" id="PTHR31549:SF23">
    <property type="entry name" value="OS03G0591600 PROTEIN"/>
    <property type="match status" value="1"/>
</dbReference>
<protein>
    <submittedName>
        <fullName evidence="1">Uncharacterized protein</fullName>
    </submittedName>
</protein>
<organism evidence="1 2">
    <name type="scientific">Colocasia esculenta</name>
    <name type="common">Wild taro</name>
    <name type="synonym">Arum esculentum</name>
    <dbReference type="NCBI Taxonomy" id="4460"/>
    <lineage>
        <taxon>Eukaryota</taxon>
        <taxon>Viridiplantae</taxon>
        <taxon>Streptophyta</taxon>
        <taxon>Embryophyta</taxon>
        <taxon>Tracheophyta</taxon>
        <taxon>Spermatophyta</taxon>
        <taxon>Magnoliopsida</taxon>
        <taxon>Liliopsida</taxon>
        <taxon>Araceae</taxon>
        <taxon>Aroideae</taxon>
        <taxon>Colocasieae</taxon>
        <taxon>Colocasia</taxon>
    </lineage>
</organism>
<proteinExistence type="predicted"/>
<dbReference type="Proteomes" id="UP000652761">
    <property type="component" value="Unassembled WGS sequence"/>
</dbReference>
<dbReference type="InterPro" id="IPR004158">
    <property type="entry name" value="DUF247_pln"/>
</dbReference>
<reference evidence="1" key="1">
    <citation type="submission" date="2017-07" db="EMBL/GenBank/DDBJ databases">
        <title>Taro Niue Genome Assembly and Annotation.</title>
        <authorList>
            <person name="Atibalentja N."/>
            <person name="Keating K."/>
            <person name="Fields C.J."/>
        </authorList>
    </citation>
    <scope>NUCLEOTIDE SEQUENCE</scope>
    <source>
        <strain evidence="1">Niue_2</strain>
        <tissue evidence="1">Leaf</tissue>
    </source>
</reference>
<sequence length="558" mass="60960">MYAKNGSNPVGDEQLRWVIQIRRLIEEELVREEAEEGDDGGGIPPTTIFHVPTPWLAGKSECYHPQLVGVGPYHRWRPELLAMDRSKLFAARRVRGQLLRRGGLQFQHVVDHLARLEHRLRAGYHGCLDCDGETLAWATAIDASFLLGFLQNLLVQRPSCGGEASPPRASGGEVPHLVGSTKVGRTCAHDMVLRDLVMLENQIPLWPLRLLLEAQQPQAMADELLTKMAAELVKELCPFHMMLQQGPPFVDVVLQSSHLLDLLYNVVVPKQHQRCGAQETAGVDAEEAPFKGLLRRLSSCLGRAFASRLASFLIRVAHLGLITHLPVLLTLRHSIEHLLSSRHEESPRPGDDGDRPLLAEEIAIPSATELAAAGVKFLAAGGGPMSVTFDSATATLRLPAVRLDANTEVTLRNLVAHELSSPAAGPPALARYVELMNGIVDAGEDVRVLRESGVVRNGLRSDGEAAELWNGMSRRVQLGRVAPLDSAIEGVNRYYHGRWRAKVGRLLLLLRRGQGGSEARYSCAAFVGSVLLLFVVGLHGFCLLHECGRPSFAAAQPG</sequence>
<comment type="caution">
    <text evidence="1">The sequence shown here is derived from an EMBL/GenBank/DDBJ whole genome shotgun (WGS) entry which is preliminary data.</text>
</comment>
<evidence type="ECO:0000313" key="1">
    <source>
        <dbReference type="EMBL" id="MQL97671.1"/>
    </source>
</evidence>
<dbReference type="OrthoDB" id="2356035at2759"/>
<dbReference type="Pfam" id="PF03140">
    <property type="entry name" value="DUF247"/>
    <property type="match status" value="1"/>
</dbReference>
<keyword evidence="2" id="KW-1185">Reference proteome</keyword>
<dbReference type="PANTHER" id="PTHR31549">
    <property type="entry name" value="PROTEIN, PUTATIVE (DUF247)-RELATED-RELATED"/>
    <property type="match status" value="1"/>
</dbReference>
<dbReference type="EMBL" id="NMUH01002083">
    <property type="protein sequence ID" value="MQL97671.1"/>
    <property type="molecule type" value="Genomic_DNA"/>
</dbReference>
<name>A0A843VL90_COLES</name>
<accession>A0A843VL90</accession>
<dbReference type="AlphaFoldDB" id="A0A843VL90"/>
<evidence type="ECO:0000313" key="2">
    <source>
        <dbReference type="Proteomes" id="UP000652761"/>
    </source>
</evidence>